<dbReference type="RefSeq" id="WP_120148514.1">
    <property type="nucleotide sequence ID" value="NZ_QZVT01000004.1"/>
</dbReference>
<evidence type="ECO:0000313" key="2">
    <source>
        <dbReference type="EMBL" id="RJT79867.1"/>
    </source>
</evidence>
<feature type="region of interest" description="Disordered" evidence="1">
    <location>
        <begin position="1"/>
        <end position="83"/>
    </location>
</feature>
<evidence type="ECO:0000313" key="3">
    <source>
        <dbReference type="Proteomes" id="UP000272560"/>
    </source>
</evidence>
<sequence length="83" mass="8482">MDTTDHGHAEHEGGLAQAADSFAENLGDQVPDGIDNGPTDDADEPADGRTRTHSSISEGMNANDDDEPPAVLEGGSDGEHPGS</sequence>
<gene>
    <name evidence="2" type="ORF">D6T63_08065</name>
</gene>
<proteinExistence type="predicted"/>
<organism evidence="2 3">
    <name type="scientific">Arthrobacter cheniae</name>
    <dbReference type="NCBI Taxonomy" id="1258888"/>
    <lineage>
        <taxon>Bacteria</taxon>
        <taxon>Bacillati</taxon>
        <taxon>Actinomycetota</taxon>
        <taxon>Actinomycetes</taxon>
        <taxon>Micrococcales</taxon>
        <taxon>Micrococcaceae</taxon>
        <taxon>Arthrobacter</taxon>
    </lineage>
</organism>
<evidence type="ECO:0000256" key="1">
    <source>
        <dbReference type="SAM" id="MobiDB-lite"/>
    </source>
</evidence>
<feature type="compositionally biased region" description="Basic and acidic residues" evidence="1">
    <location>
        <begin position="1"/>
        <end position="13"/>
    </location>
</feature>
<comment type="caution">
    <text evidence="2">The sequence shown here is derived from an EMBL/GenBank/DDBJ whole genome shotgun (WGS) entry which is preliminary data.</text>
</comment>
<dbReference type="Proteomes" id="UP000272560">
    <property type="component" value="Unassembled WGS sequence"/>
</dbReference>
<dbReference type="AlphaFoldDB" id="A0A3A5MBC5"/>
<protein>
    <submittedName>
        <fullName evidence="2">Uncharacterized protein</fullName>
    </submittedName>
</protein>
<name>A0A3A5MBC5_9MICC</name>
<dbReference type="OrthoDB" id="4951701at2"/>
<accession>A0A3A5MBC5</accession>
<reference evidence="2 3" key="1">
    <citation type="submission" date="2018-09" db="EMBL/GenBank/DDBJ databases">
        <title>Novel species of Arthrobacter.</title>
        <authorList>
            <person name="Liu Q."/>
            <person name="Xin Y.-H."/>
        </authorList>
    </citation>
    <scope>NUCLEOTIDE SEQUENCE [LARGE SCALE GENOMIC DNA]</scope>
    <source>
        <strain evidence="2 3">Hz2</strain>
    </source>
</reference>
<dbReference type="EMBL" id="QZVT01000004">
    <property type="protein sequence ID" value="RJT79867.1"/>
    <property type="molecule type" value="Genomic_DNA"/>
</dbReference>
<keyword evidence="3" id="KW-1185">Reference proteome</keyword>